<evidence type="ECO:0000313" key="1">
    <source>
        <dbReference type="EMBL" id="KAK5910856.1"/>
    </source>
</evidence>
<dbReference type="Proteomes" id="UP001331515">
    <property type="component" value="Unassembled WGS sequence"/>
</dbReference>
<gene>
    <name evidence="1" type="ORF">CgunFtcFv8_005082</name>
</gene>
<dbReference type="EMBL" id="JAURVH010001528">
    <property type="protein sequence ID" value="KAK5910856.1"/>
    <property type="molecule type" value="Genomic_DNA"/>
</dbReference>
<comment type="caution">
    <text evidence="1">The sequence shown here is derived from an EMBL/GenBank/DDBJ whole genome shotgun (WGS) entry which is preliminary data.</text>
</comment>
<reference evidence="1 2" key="1">
    <citation type="journal article" date="2023" name="Mol. Biol. Evol.">
        <title>Genomics of Secondarily Temperate Adaptation in the Only Non-Antarctic Icefish.</title>
        <authorList>
            <person name="Rivera-Colon A.G."/>
            <person name="Rayamajhi N."/>
            <person name="Minhas B.F."/>
            <person name="Madrigal G."/>
            <person name="Bilyk K.T."/>
            <person name="Yoon V."/>
            <person name="Hune M."/>
            <person name="Gregory S."/>
            <person name="Cheng C.H.C."/>
            <person name="Catchen J.M."/>
        </authorList>
    </citation>
    <scope>NUCLEOTIDE SEQUENCE [LARGE SCALE GENOMIC DNA]</scope>
    <source>
        <tissue evidence="1">White muscle</tissue>
    </source>
</reference>
<accession>A0AAN8CUV0</accession>
<proteinExistence type="predicted"/>
<keyword evidence="2" id="KW-1185">Reference proteome</keyword>
<dbReference type="AlphaFoldDB" id="A0AAN8CUV0"/>
<name>A0AAN8CUV0_CHAGU</name>
<organism evidence="1 2">
    <name type="scientific">Champsocephalus gunnari</name>
    <name type="common">Mackerel icefish</name>
    <dbReference type="NCBI Taxonomy" id="52237"/>
    <lineage>
        <taxon>Eukaryota</taxon>
        <taxon>Metazoa</taxon>
        <taxon>Chordata</taxon>
        <taxon>Craniata</taxon>
        <taxon>Vertebrata</taxon>
        <taxon>Euteleostomi</taxon>
        <taxon>Actinopterygii</taxon>
        <taxon>Neopterygii</taxon>
        <taxon>Teleostei</taxon>
        <taxon>Neoteleostei</taxon>
        <taxon>Acanthomorphata</taxon>
        <taxon>Eupercaria</taxon>
        <taxon>Perciformes</taxon>
        <taxon>Notothenioidei</taxon>
        <taxon>Channichthyidae</taxon>
        <taxon>Champsocephalus</taxon>
    </lineage>
</organism>
<evidence type="ECO:0000313" key="2">
    <source>
        <dbReference type="Proteomes" id="UP001331515"/>
    </source>
</evidence>
<sequence>MEQDIRKWILQCPQCLSKRATVKEKTECSPIEVTEPLELVGMDLVGKLTEYEITQDKVRNLVEREDIFEGLESQEAVFTGPEERVPAK</sequence>
<protein>
    <submittedName>
        <fullName evidence="1">Uncharacterized protein</fullName>
    </submittedName>
</protein>